<dbReference type="PANTHER" id="PTHR15207:SF3">
    <property type="entry name" value="DEAFNESS, AUTOSOMAL DOMINANT 5-RELATED"/>
    <property type="match status" value="1"/>
</dbReference>
<keyword evidence="7" id="KW-1185">Reference proteome</keyword>
<dbReference type="InterPro" id="IPR040460">
    <property type="entry name" value="Gasdermin_pore"/>
</dbReference>
<reference evidence="6" key="1">
    <citation type="submission" date="2020-10" db="EMBL/GenBank/DDBJ databases">
        <title>Chromosome-scale genome assembly of the Allis shad, Alosa alosa.</title>
        <authorList>
            <person name="Margot Z."/>
            <person name="Christophe K."/>
            <person name="Cabau C."/>
            <person name="Louis A."/>
            <person name="Berthelot C."/>
            <person name="Parey E."/>
            <person name="Roest Crollius H."/>
            <person name="Montfort J."/>
            <person name="Robinson-Rechavi M."/>
            <person name="Bucao C."/>
            <person name="Bouchez O."/>
            <person name="Gislard M."/>
            <person name="Lluch J."/>
            <person name="Milhes M."/>
            <person name="Lampietro C."/>
            <person name="Lopez Roques C."/>
            <person name="Donnadieu C."/>
            <person name="Braasch I."/>
            <person name="Desvignes T."/>
            <person name="Postlethwait J."/>
            <person name="Bobe J."/>
            <person name="Guiguen Y."/>
        </authorList>
    </citation>
    <scope>NUCLEOTIDE SEQUENCE</scope>
    <source>
        <strain evidence="6">M-15738</strain>
        <tissue evidence="6">Blood</tissue>
    </source>
</reference>
<sequence length="436" mass="47406">MRARMLETMGGSLSAEAGGVRVKAEGQGSSKLHSSLGKLHKEMVNINKLMNDSKDRLVDLQHPLVQQSLCKRKVITVLKERIFTSNSCSVRYHGLGAGSCGALLAILKTVPLKCGGLMVSVNEDSTLQMDSDVSMEIPSQTVLAYSVIELRIKRSGQYELCLQADVEGGFDWNVRKTEDGSSLCEVDGPLEETEEFLSIQNTFAELANLKEDLGMLSDLDAVTRSSLFSLLGPSILDKDFLSVLEDWLDARCSGEVADISQCQDQRVQAIFYLLWPIANQDTAHHRLSSRNGKHATLPNEETGSSSPSANQSSAATEKQVDGLLVGHALHLLVSALLELTIDCLDLIKSCCSAGLLPSVSQLTEDLMKSQPFPLDAVPPLLQCEEAFRSVESLFLSAHLQLVRQTDKLLVESKEATGFQPLTLCIALQGLASLMSE</sequence>
<comment type="subcellular location">
    <subcellularLocation>
        <location evidence="1">Endomembrane system</location>
    </subcellularLocation>
</comment>
<evidence type="ECO:0000256" key="4">
    <source>
        <dbReference type="SAM" id="MobiDB-lite"/>
    </source>
</evidence>
<proteinExistence type="inferred from homology"/>
<feature type="domain" description="Gasdermin pore forming" evidence="5">
    <location>
        <begin position="7"/>
        <end position="171"/>
    </location>
</feature>
<evidence type="ECO:0000256" key="3">
    <source>
        <dbReference type="ARBA" id="ARBA00023136"/>
    </source>
</evidence>
<evidence type="ECO:0000313" key="7">
    <source>
        <dbReference type="Proteomes" id="UP000823561"/>
    </source>
</evidence>
<dbReference type="EMBL" id="JADWDJ010000020">
    <property type="protein sequence ID" value="KAG5264515.1"/>
    <property type="molecule type" value="Genomic_DNA"/>
</dbReference>
<dbReference type="GO" id="GO:0005737">
    <property type="term" value="C:cytoplasm"/>
    <property type="evidence" value="ECO:0007669"/>
    <property type="project" value="TreeGrafter"/>
</dbReference>
<comment type="caution">
    <text evidence="6">The sequence shown here is derived from an EMBL/GenBank/DDBJ whole genome shotgun (WGS) entry which is preliminary data.</text>
</comment>
<feature type="compositionally biased region" description="Low complexity" evidence="4">
    <location>
        <begin position="304"/>
        <end position="313"/>
    </location>
</feature>
<dbReference type="Pfam" id="PF04598">
    <property type="entry name" value="Gasdermin"/>
    <property type="match status" value="1"/>
</dbReference>
<keyword evidence="3" id="KW-0472">Membrane</keyword>
<accession>A0AAV6FTG7</accession>
<dbReference type="GO" id="GO:0012505">
    <property type="term" value="C:endomembrane system"/>
    <property type="evidence" value="ECO:0007669"/>
    <property type="project" value="UniProtKB-SubCell"/>
</dbReference>
<dbReference type="Proteomes" id="UP000823561">
    <property type="component" value="Chromosome 20"/>
</dbReference>
<evidence type="ECO:0000259" key="5">
    <source>
        <dbReference type="Pfam" id="PF04598"/>
    </source>
</evidence>
<name>A0AAV6FTG7_9TELE</name>
<evidence type="ECO:0000256" key="1">
    <source>
        <dbReference type="ARBA" id="ARBA00004308"/>
    </source>
</evidence>
<feature type="region of interest" description="Disordered" evidence="4">
    <location>
        <begin position="288"/>
        <end position="313"/>
    </location>
</feature>
<comment type="similarity">
    <text evidence="2">Belongs to the gasdermin family.</text>
</comment>
<dbReference type="GO" id="GO:0012501">
    <property type="term" value="P:programmed cell death"/>
    <property type="evidence" value="ECO:0007669"/>
    <property type="project" value="InterPro"/>
</dbReference>
<dbReference type="AlphaFoldDB" id="A0AAV6FTG7"/>
<gene>
    <name evidence="6" type="ORF">AALO_G00255100</name>
</gene>
<protein>
    <recommendedName>
        <fullName evidence="5">Gasdermin pore forming domain-containing protein</fullName>
    </recommendedName>
</protein>
<dbReference type="PANTHER" id="PTHR15207">
    <property type="entry name" value="NONSYNDROMIC HEARING IMPAIRMENT PROTEIN"/>
    <property type="match status" value="1"/>
</dbReference>
<evidence type="ECO:0000313" key="6">
    <source>
        <dbReference type="EMBL" id="KAG5264515.1"/>
    </source>
</evidence>
<evidence type="ECO:0000256" key="2">
    <source>
        <dbReference type="ARBA" id="ARBA00009279"/>
    </source>
</evidence>
<organism evidence="6 7">
    <name type="scientific">Alosa alosa</name>
    <name type="common">allis shad</name>
    <dbReference type="NCBI Taxonomy" id="278164"/>
    <lineage>
        <taxon>Eukaryota</taxon>
        <taxon>Metazoa</taxon>
        <taxon>Chordata</taxon>
        <taxon>Craniata</taxon>
        <taxon>Vertebrata</taxon>
        <taxon>Euteleostomi</taxon>
        <taxon>Actinopterygii</taxon>
        <taxon>Neopterygii</taxon>
        <taxon>Teleostei</taxon>
        <taxon>Clupei</taxon>
        <taxon>Clupeiformes</taxon>
        <taxon>Clupeoidei</taxon>
        <taxon>Clupeidae</taxon>
        <taxon>Alosa</taxon>
    </lineage>
</organism>
<dbReference type="InterPro" id="IPR042377">
    <property type="entry name" value="GSDME"/>
</dbReference>